<dbReference type="InterPro" id="IPR050767">
    <property type="entry name" value="Sel1_AlgK"/>
</dbReference>
<evidence type="ECO:0000313" key="3">
    <source>
        <dbReference type="Proteomes" id="UP000078512"/>
    </source>
</evidence>
<sequence>MVRVFNKTIEQRWIGTFKLPTRETQMLSAKWGFSTMEVSVSHRTIRQRWNGFSWPPIKEIQALNSTSAFSANQGLAYAQNSVGAMYNAGQGVPQDFAQAMEWLHKAAYQGKAVAQCNIGAMYNNGQGVPQDFTKAMEWYRMATDQGDADSQYNIGTMYTLSQSVTKNASEAWKWFQKAADQGHPMSQQWLKLSASESDKQIRDIVTQGRGPGQSYRTAVKSSIVYEKRTAKLRHRRHCLATTSFGIRSININNSTSSPPHPTEVVYVDIYTDRITREKCILWEDVRLAFHNALHVRHQARVIPFMKDDDFNTLRPLRIAVIPGEILDVIETILNTGQPLDEAFVRARNTELACKYVKEAMTKIADTMELDALHTTGDGAPADFWKALECYLKAVHQSHAHAQVQVGDLFLEGQDVSKDSFVAVGWYLKAAFQGDINAQRKVEALRLSERQKTGASEMPMSSMRKTQHSSSKIFVVQPTSDDNEPQVSGEIPPLANETSAFADNSPPTKSVVTQSDIDAQVAFGHKCMLRRDYQAAMECFLKIANQGHTVGLRRVGFLYYAGLGVSQSYSTAMDRNFKAASEGDPLAQCNIGIIGEGVEQNQSKSMEWYRKAADQGYLGAKERLEELTQEDDDS</sequence>
<protein>
    <submittedName>
        <fullName evidence="2">HCP-like protein</fullName>
    </submittedName>
</protein>
<dbReference type="Pfam" id="PF08238">
    <property type="entry name" value="Sel1"/>
    <property type="match status" value="8"/>
</dbReference>
<dbReference type="InterPro" id="IPR011990">
    <property type="entry name" value="TPR-like_helical_dom_sf"/>
</dbReference>
<evidence type="ECO:0000256" key="1">
    <source>
        <dbReference type="ARBA" id="ARBA00038101"/>
    </source>
</evidence>
<dbReference type="STRING" id="1314771.A0A197JGD0"/>
<evidence type="ECO:0000313" key="2">
    <source>
        <dbReference type="EMBL" id="OAQ24180.1"/>
    </source>
</evidence>
<dbReference type="PANTHER" id="PTHR11102:SF160">
    <property type="entry name" value="ERAD-ASSOCIATED E3 UBIQUITIN-PROTEIN LIGASE COMPONENT HRD3"/>
    <property type="match status" value="1"/>
</dbReference>
<gene>
    <name evidence="2" type="ORF">K457DRAFT_36002</name>
</gene>
<name>A0A197JGD0_9FUNG</name>
<dbReference type="Gene3D" id="1.25.40.10">
    <property type="entry name" value="Tetratricopeptide repeat domain"/>
    <property type="match status" value="3"/>
</dbReference>
<dbReference type="InterPro" id="IPR006597">
    <property type="entry name" value="Sel1-like"/>
</dbReference>
<comment type="similarity">
    <text evidence="1">Belongs to the sel-1 family.</text>
</comment>
<accession>A0A197JGD0</accession>
<dbReference type="OrthoDB" id="272077at2759"/>
<organism evidence="2 3">
    <name type="scientific">Linnemannia elongata AG-77</name>
    <dbReference type="NCBI Taxonomy" id="1314771"/>
    <lineage>
        <taxon>Eukaryota</taxon>
        <taxon>Fungi</taxon>
        <taxon>Fungi incertae sedis</taxon>
        <taxon>Mucoromycota</taxon>
        <taxon>Mortierellomycotina</taxon>
        <taxon>Mortierellomycetes</taxon>
        <taxon>Mortierellales</taxon>
        <taxon>Mortierellaceae</taxon>
        <taxon>Linnemannia</taxon>
    </lineage>
</organism>
<dbReference type="SUPFAM" id="SSF81901">
    <property type="entry name" value="HCP-like"/>
    <property type="match status" value="3"/>
</dbReference>
<proteinExistence type="inferred from homology"/>
<dbReference type="Proteomes" id="UP000078512">
    <property type="component" value="Unassembled WGS sequence"/>
</dbReference>
<dbReference type="EMBL" id="KV442099">
    <property type="protein sequence ID" value="OAQ24180.1"/>
    <property type="molecule type" value="Genomic_DNA"/>
</dbReference>
<dbReference type="PANTHER" id="PTHR11102">
    <property type="entry name" value="SEL-1-LIKE PROTEIN"/>
    <property type="match status" value="1"/>
</dbReference>
<keyword evidence="3" id="KW-1185">Reference proteome</keyword>
<reference evidence="2 3" key="1">
    <citation type="submission" date="2016-05" db="EMBL/GenBank/DDBJ databases">
        <title>Genome sequencing reveals origins of a unique bacterial endosymbiosis in the earliest lineages of terrestrial Fungi.</title>
        <authorList>
            <consortium name="DOE Joint Genome Institute"/>
            <person name="Uehling J."/>
            <person name="Gryganskyi A."/>
            <person name="Hameed K."/>
            <person name="Tschaplinski T."/>
            <person name="Misztal P."/>
            <person name="Wu S."/>
            <person name="Desiro A."/>
            <person name="Vande Pol N."/>
            <person name="Du Z.-Y."/>
            <person name="Zienkiewicz A."/>
            <person name="Zienkiewicz K."/>
            <person name="Morin E."/>
            <person name="Tisserant E."/>
            <person name="Splivallo R."/>
            <person name="Hainaut M."/>
            <person name="Henrissat B."/>
            <person name="Ohm R."/>
            <person name="Kuo A."/>
            <person name="Yan J."/>
            <person name="Lipzen A."/>
            <person name="Nolan M."/>
            <person name="Labutti K."/>
            <person name="Barry K."/>
            <person name="Goldstein A."/>
            <person name="Labbe J."/>
            <person name="Schadt C."/>
            <person name="Tuskan G."/>
            <person name="Grigoriev I."/>
            <person name="Martin F."/>
            <person name="Vilgalys R."/>
            <person name="Bonito G."/>
        </authorList>
    </citation>
    <scope>NUCLEOTIDE SEQUENCE [LARGE SCALE GENOMIC DNA]</scope>
    <source>
        <strain evidence="2 3">AG-77</strain>
    </source>
</reference>
<dbReference type="AlphaFoldDB" id="A0A197JGD0"/>
<dbReference type="SMART" id="SM00671">
    <property type="entry name" value="SEL1"/>
    <property type="match status" value="8"/>
</dbReference>